<evidence type="ECO:0000313" key="3">
    <source>
        <dbReference type="Proteomes" id="UP000305709"/>
    </source>
</evidence>
<comment type="caution">
    <text evidence="2">The sequence shown here is derived from an EMBL/GenBank/DDBJ whole genome shotgun (WGS) entry which is preliminary data.</text>
</comment>
<dbReference type="GO" id="GO:0003677">
    <property type="term" value="F:DNA binding"/>
    <property type="evidence" value="ECO:0007669"/>
    <property type="project" value="UniProtKB-KW"/>
</dbReference>
<gene>
    <name evidence="2" type="ORF">FHG71_23000</name>
</gene>
<accession>A0A5C4N4F9</accession>
<dbReference type="InterPro" id="IPR010998">
    <property type="entry name" value="Integrase_recombinase_N"/>
</dbReference>
<dbReference type="SUPFAM" id="SSF47823">
    <property type="entry name" value="lambda integrase-like, N-terminal domain"/>
    <property type="match status" value="1"/>
</dbReference>
<proteinExistence type="predicted"/>
<sequence>MQINQFRRENDRLAALLEMLVLPEPDRLALAAEYRARSEAAFAPATQRVLRQVIASFQIWCRDQGQPDEPPIPPSVVAAYVDSLSGRIRASTIETRLWAIAELHKSRFLPSPCQHDLVRLAVKAVKRAHGSATRQAAPLGKREIRRALARLGNSRRDLRDRALLHVASDT</sequence>
<name>A0A5C4N4F9_9RHOB</name>
<evidence type="ECO:0008006" key="4">
    <source>
        <dbReference type="Google" id="ProtNLM"/>
    </source>
</evidence>
<protein>
    <recommendedName>
        <fullName evidence="4">Integrase</fullName>
    </recommendedName>
</protein>
<keyword evidence="1" id="KW-0238">DNA-binding</keyword>
<dbReference type="Gene3D" id="1.10.150.130">
    <property type="match status" value="1"/>
</dbReference>
<organism evidence="2 3">
    <name type="scientific">Rubellimicrobium roseum</name>
    <dbReference type="NCBI Taxonomy" id="687525"/>
    <lineage>
        <taxon>Bacteria</taxon>
        <taxon>Pseudomonadati</taxon>
        <taxon>Pseudomonadota</taxon>
        <taxon>Alphaproteobacteria</taxon>
        <taxon>Rhodobacterales</taxon>
        <taxon>Roseobacteraceae</taxon>
        <taxon>Rubellimicrobium</taxon>
    </lineage>
</organism>
<dbReference type="Proteomes" id="UP000305709">
    <property type="component" value="Unassembled WGS sequence"/>
</dbReference>
<dbReference type="AlphaFoldDB" id="A0A5C4N4F9"/>
<keyword evidence="3" id="KW-1185">Reference proteome</keyword>
<dbReference type="EMBL" id="VDFV01000119">
    <property type="protein sequence ID" value="TNC59265.1"/>
    <property type="molecule type" value="Genomic_DNA"/>
</dbReference>
<dbReference type="OrthoDB" id="7718754at2"/>
<evidence type="ECO:0000313" key="2">
    <source>
        <dbReference type="EMBL" id="TNC59265.1"/>
    </source>
</evidence>
<evidence type="ECO:0000256" key="1">
    <source>
        <dbReference type="ARBA" id="ARBA00023125"/>
    </source>
</evidence>
<dbReference type="RefSeq" id="WP_139084130.1">
    <property type="nucleotide sequence ID" value="NZ_VDFV01000119.1"/>
</dbReference>
<reference evidence="2 3" key="1">
    <citation type="submission" date="2019-06" db="EMBL/GenBank/DDBJ databases">
        <authorList>
            <person name="Jiang L."/>
        </authorList>
    </citation>
    <scope>NUCLEOTIDE SEQUENCE [LARGE SCALE GENOMIC DNA]</scope>
    <source>
        <strain evidence="2 3">YIM 48858</strain>
    </source>
</reference>